<reference evidence="3" key="1">
    <citation type="submission" date="2020-09" db="EMBL/GenBank/DDBJ databases">
        <title>Iningainema tapete sp. nov. (Scytonemataceae, Cyanobacteria) from greenhouses in central Florida (USA) produces two types of nodularin with biosynthetic potential for microcystin-LR and anabaenopeptins.</title>
        <authorList>
            <person name="Berthold D.E."/>
            <person name="Lefler F.W."/>
            <person name="Huang I.-S."/>
            <person name="Abdulla H."/>
            <person name="Zimba P.V."/>
            <person name="Laughinghouse H.D. IV."/>
        </authorList>
    </citation>
    <scope>NUCLEOTIDE SEQUENCE</scope>
    <source>
        <strain evidence="3">BLCCT55</strain>
    </source>
</reference>
<evidence type="ECO:0000256" key="1">
    <source>
        <dbReference type="SAM" id="MobiDB-lite"/>
    </source>
</evidence>
<protein>
    <submittedName>
        <fullName evidence="3">Uncharacterized protein</fullName>
    </submittedName>
</protein>
<dbReference type="AlphaFoldDB" id="A0A8J6XHJ6"/>
<feature type="chain" id="PRO_5035287876" evidence="2">
    <location>
        <begin position="30"/>
        <end position="512"/>
    </location>
</feature>
<evidence type="ECO:0000313" key="4">
    <source>
        <dbReference type="Proteomes" id="UP000629098"/>
    </source>
</evidence>
<evidence type="ECO:0000313" key="3">
    <source>
        <dbReference type="EMBL" id="MBD2774518.1"/>
    </source>
</evidence>
<sequence length="512" mass="57796">MQHKGWKKIMYWILLASSGANFCCTKVDAAWAKNSNLLVNKNHLLSRIPSLGVIKTTSKPNQKPFLHITPDVVSEELQAPFSGIENYPVWTVQNTPTPSPPTVSPPELTPAPTPPSPELTPTPPPPNLTIPSPPSPALTPTPPPALPPQQYPVLPTESPTNNIQQEIEPPQLEGQPTDFFKPTPVQIKPSLDEPEINRVQRIERLLLRLQEKKQTSQESNSYGELGRLLVRESAEQSDNNDLGTLRLQEKPLEQLPPPSPPSPTTESKPIGYLLANVGYFHTSNIFSSDIPVQDGLIYSGLTLASAGLPIGANTFINGSIDGNVIRYIEQSQYNYNQIRFNLSIYQQFNRQMYAEIGWSNQQFFYATNNSFAQAGDRFLNENSFRLSLGRRDILNPRMTLDSFYEFRFSLTNPPSQPDSRDRLINSLWVSLNYYLRKSLQIGLDYQFGLSNFTQRFREDQYHRIFAHLNYKITPYTNLSLQGGVTTGSSTDAKIDFDGWFFTVNYNLELGRF</sequence>
<name>A0A8J6XHJ6_9CYAN</name>
<feature type="signal peptide" evidence="2">
    <location>
        <begin position="1"/>
        <end position="29"/>
    </location>
</feature>
<feature type="region of interest" description="Disordered" evidence="1">
    <location>
        <begin position="248"/>
        <end position="268"/>
    </location>
</feature>
<gene>
    <name evidence="3" type="ORF">ICL16_21225</name>
</gene>
<feature type="compositionally biased region" description="Pro residues" evidence="1">
    <location>
        <begin position="97"/>
        <end position="150"/>
    </location>
</feature>
<feature type="compositionally biased region" description="Pro residues" evidence="1">
    <location>
        <begin position="254"/>
        <end position="263"/>
    </location>
</feature>
<dbReference type="Proteomes" id="UP000629098">
    <property type="component" value="Unassembled WGS sequence"/>
</dbReference>
<keyword evidence="4" id="KW-1185">Reference proteome</keyword>
<dbReference type="EMBL" id="JACXAE010000072">
    <property type="protein sequence ID" value="MBD2774518.1"/>
    <property type="molecule type" value="Genomic_DNA"/>
</dbReference>
<feature type="region of interest" description="Disordered" evidence="1">
    <location>
        <begin position="92"/>
        <end position="192"/>
    </location>
</feature>
<accession>A0A8J6XHJ6</accession>
<evidence type="ECO:0000256" key="2">
    <source>
        <dbReference type="SAM" id="SignalP"/>
    </source>
</evidence>
<organism evidence="3 4">
    <name type="scientific">Iningainema tapete BLCC-T55</name>
    <dbReference type="NCBI Taxonomy" id="2748662"/>
    <lineage>
        <taxon>Bacteria</taxon>
        <taxon>Bacillati</taxon>
        <taxon>Cyanobacteriota</taxon>
        <taxon>Cyanophyceae</taxon>
        <taxon>Nostocales</taxon>
        <taxon>Scytonemataceae</taxon>
        <taxon>Iningainema tapete</taxon>
    </lineage>
</organism>
<comment type="caution">
    <text evidence="3">The sequence shown here is derived from an EMBL/GenBank/DDBJ whole genome shotgun (WGS) entry which is preliminary data.</text>
</comment>
<proteinExistence type="predicted"/>
<keyword evidence="2" id="KW-0732">Signal</keyword>
<dbReference type="PRINTS" id="PR01217">
    <property type="entry name" value="PRICHEXTENSN"/>
</dbReference>